<dbReference type="InterPro" id="IPR036097">
    <property type="entry name" value="HisK_dim/P_sf"/>
</dbReference>
<evidence type="ECO:0000259" key="13">
    <source>
        <dbReference type="PROSITE" id="PS50109"/>
    </source>
</evidence>
<dbReference type="PANTHER" id="PTHR45436">
    <property type="entry name" value="SENSOR HISTIDINE KINASE YKOH"/>
    <property type="match status" value="1"/>
</dbReference>
<dbReference type="RefSeq" id="WP_095378047.1">
    <property type="nucleotide sequence ID" value="NZ_NJGC01000011.1"/>
</dbReference>
<organism evidence="14 15">
    <name type="scientific">Stenotrophomonas maltophilia</name>
    <name type="common">Pseudomonas maltophilia</name>
    <name type="synonym">Xanthomonas maltophilia</name>
    <dbReference type="NCBI Taxonomy" id="40324"/>
    <lineage>
        <taxon>Bacteria</taxon>
        <taxon>Pseudomonadati</taxon>
        <taxon>Pseudomonadota</taxon>
        <taxon>Gammaproteobacteria</taxon>
        <taxon>Lysobacterales</taxon>
        <taxon>Lysobacteraceae</taxon>
        <taxon>Stenotrophomonas</taxon>
        <taxon>Stenotrophomonas maltophilia group</taxon>
    </lineage>
</organism>
<dbReference type="Gene3D" id="1.20.5.1040">
    <property type="entry name" value="Sensor protein qsec"/>
    <property type="match status" value="1"/>
</dbReference>
<evidence type="ECO:0000313" key="14">
    <source>
        <dbReference type="EMBL" id="PAM71504.1"/>
    </source>
</evidence>
<keyword evidence="4" id="KW-0597">Phosphoprotein</keyword>
<evidence type="ECO:0000313" key="15">
    <source>
        <dbReference type="Proteomes" id="UP000216433"/>
    </source>
</evidence>
<name>A0A270NH66_STEMA</name>
<dbReference type="InterPro" id="IPR005467">
    <property type="entry name" value="His_kinase_dom"/>
</dbReference>
<keyword evidence="5" id="KW-0808">Transferase</keyword>
<evidence type="ECO:0000256" key="8">
    <source>
        <dbReference type="ARBA" id="ARBA00022777"/>
    </source>
</evidence>
<dbReference type="PRINTS" id="PR00344">
    <property type="entry name" value="BCTRLSENSOR"/>
</dbReference>
<dbReference type="CDD" id="cd00082">
    <property type="entry name" value="HisKA"/>
    <property type="match status" value="1"/>
</dbReference>
<dbReference type="EMBL" id="NJGC01000011">
    <property type="protein sequence ID" value="PAM71504.1"/>
    <property type="molecule type" value="Genomic_DNA"/>
</dbReference>
<evidence type="ECO:0000256" key="11">
    <source>
        <dbReference type="ARBA" id="ARBA00023012"/>
    </source>
</evidence>
<dbReference type="InterPro" id="IPR036890">
    <property type="entry name" value="HATPase_C_sf"/>
</dbReference>
<keyword evidence="9" id="KW-0067">ATP-binding</keyword>
<dbReference type="InterPro" id="IPR003661">
    <property type="entry name" value="HisK_dim/P_dom"/>
</dbReference>
<dbReference type="InterPro" id="IPR003594">
    <property type="entry name" value="HATPase_dom"/>
</dbReference>
<evidence type="ECO:0000256" key="6">
    <source>
        <dbReference type="ARBA" id="ARBA00022692"/>
    </source>
</evidence>
<evidence type="ECO:0000256" key="1">
    <source>
        <dbReference type="ARBA" id="ARBA00000085"/>
    </source>
</evidence>
<dbReference type="InterPro" id="IPR050428">
    <property type="entry name" value="TCS_sensor_his_kinase"/>
</dbReference>
<comment type="subcellular location">
    <subcellularLocation>
        <location evidence="2">Membrane</location>
        <topology evidence="2">Multi-pass membrane protein</topology>
    </subcellularLocation>
</comment>
<dbReference type="AlphaFoldDB" id="A0A270NH66"/>
<dbReference type="InterPro" id="IPR013727">
    <property type="entry name" value="2CSK_N"/>
</dbReference>
<dbReference type="GO" id="GO:0005524">
    <property type="term" value="F:ATP binding"/>
    <property type="evidence" value="ECO:0007669"/>
    <property type="project" value="UniProtKB-KW"/>
</dbReference>
<evidence type="ECO:0000256" key="9">
    <source>
        <dbReference type="ARBA" id="ARBA00022840"/>
    </source>
</evidence>
<evidence type="ECO:0000256" key="10">
    <source>
        <dbReference type="ARBA" id="ARBA00022989"/>
    </source>
</evidence>
<gene>
    <name evidence="14" type="ORF">CEK00_11510</name>
</gene>
<evidence type="ECO:0000256" key="3">
    <source>
        <dbReference type="ARBA" id="ARBA00012438"/>
    </source>
</evidence>
<dbReference type="Gene3D" id="3.30.565.10">
    <property type="entry name" value="Histidine kinase-like ATPase, C-terminal domain"/>
    <property type="match status" value="1"/>
</dbReference>
<dbReference type="Proteomes" id="UP000216433">
    <property type="component" value="Unassembled WGS sequence"/>
</dbReference>
<feature type="domain" description="Histidine kinase" evidence="13">
    <location>
        <begin position="243"/>
        <end position="454"/>
    </location>
</feature>
<comment type="caution">
    <text evidence="14">The sequence shown here is derived from an EMBL/GenBank/DDBJ whole genome shotgun (WGS) entry which is preliminary data.</text>
</comment>
<evidence type="ECO:0000256" key="7">
    <source>
        <dbReference type="ARBA" id="ARBA00022741"/>
    </source>
</evidence>
<evidence type="ECO:0000256" key="12">
    <source>
        <dbReference type="ARBA" id="ARBA00023136"/>
    </source>
</evidence>
<protein>
    <recommendedName>
        <fullName evidence="3">histidine kinase</fullName>
        <ecNumber evidence="3">2.7.13.3</ecNumber>
    </recommendedName>
</protein>
<dbReference type="SUPFAM" id="SSF47384">
    <property type="entry name" value="Homodimeric domain of signal transducing histidine kinase"/>
    <property type="match status" value="1"/>
</dbReference>
<sequence length="462" mass="50171">MLLTLLSTLAVLMAVAGFFSYRAGLQEAGEMFDARLVQSTRVLMGLVDEPLSDLTAFPGDPIVLHGWHGHAEGVGDALAFSDGHAYESKLAFQVWDAKQRLLLRSDSAPTRPLASLVAGYASPVIDGEQWRTFTLQTRGGRWFQSGERSDIREELAEDIAGGTLLPLLLALPLMALVIWWSVNYVTRSLQSVSDQIGRRDPERMSPLDAADVPREARGLVQAVNGLLGRLNEALARERRFVADAAHELRTPISALKVHADNARMAPDDAGRVRAQEMVSDSVARLERLASQLLTLNRAEAVSRLTSVRLSLDGLVGMEVDALRPILSVNRQYIELKLDSAEIRGDEAALSALVRNLLENAVRYTPVGGRLNVYVMQEEGRAFLIVADSGPGIAEEERDRVFDRFYRTLGSRVQGSGLGLSIVREVADAHGAGVTLGTSQKLGGLEVKVSWPAGSAYQGAPDS</sequence>
<keyword evidence="6" id="KW-0812">Transmembrane</keyword>
<evidence type="ECO:0000256" key="2">
    <source>
        <dbReference type="ARBA" id="ARBA00004141"/>
    </source>
</evidence>
<evidence type="ECO:0000256" key="5">
    <source>
        <dbReference type="ARBA" id="ARBA00022679"/>
    </source>
</evidence>
<reference evidence="14 15" key="1">
    <citation type="submission" date="2017-06" db="EMBL/GenBank/DDBJ databases">
        <title>Genome sequencing and assembly of Stenotrophomonas maltophilia DF07.</title>
        <authorList>
            <person name="Iyer R."/>
        </authorList>
    </citation>
    <scope>NUCLEOTIDE SEQUENCE [LARGE SCALE GENOMIC DNA]</scope>
    <source>
        <strain evidence="14 15">DF07</strain>
    </source>
</reference>
<keyword evidence="12" id="KW-0472">Membrane</keyword>
<dbReference type="Gene3D" id="1.10.287.130">
    <property type="match status" value="1"/>
</dbReference>
<dbReference type="SUPFAM" id="SSF55874">
    <property type="entry name" value="ATPase domain of HSP90 chaperone/DNA topoisomerase II/histidine kinase"/>
    <property type="match status" value="1"/>
</dbReference>
<dbReference type="EC" id="2.7.13.3" evidence="3"/>
<dbReference type="InterPro" id="IPR004358">
    <property type="entry name" value="Sig_transdc_His_kin-like_C"/>
</dbReference>
<dbReference type="SMART" id="SM00388">
    <property type="entry name" value="HisKA"/>
    <property type="match status" value="1"/>
</dbReference>
<evidence type="ECO:0000256" key="4">
    <source>
        <dbReference type="ARBA" id="ARBA00022553"/>
    </source>
</evidence>
<keyword evidence="8 14" id="KW-0418">Kinase</keyword>
<dbReference type="Pfam" id="PF00512">
    <property type="entry name" value="HisKA"/>
    <property type="match status" value="1"/>
</dbReference>
<comment type="catalytic activity">
    <reaction evidence="1">
        <text>ATP + protein L-histidine = ADP + protein N-phospho-L-histidine.</text>
        <dbReference type="EC" id="2.7.13.3"/>
    </reaction>
</comment>
<keyword evidence="10" id="KW-1133">Transmembrane helix</keyword>
<accession>A0A270NH66</accession>
<dbReference type="SMART" id="SM00387">
    <property type="entry name" value="HATPase_c"/>
    <property type="match status" value="1"/>
</dbReference>
<keyword evidence="7" id="KW-0547">Nucleotide-binding</keyword>
<dbReference type="GO" id="GO:0005886">
    <property type="term" value="C:plasma membrane"/>
    <property type="evidence" value="ECO:0007669"/>
    <property type="project" value="TreeGrafter"/>
</dbReference>
<dbReference type="PANTHER" id="PTHR45436:SF14">
    <property type="entry name" value="SENSOR PROTEIN QSEC"/>
    <property type="match status" value="1"/>
</dbReference>
<proteinExistence type="predicted"/>
<dbReference type="GO" id="GO:0000155">
    <property type="term" value="F:phosphorelay sensor kinase activity"/>
    <property type="evidence" value="ECO:0007669"/>
    <property type="project" value="InterPro"/>
</dbReference>
<keyword evidence="11" id="KW-0902">Two-component regulatory system</keyword>
<dbReference type="Pfam" id="PF02518">
    <property type="entry name" value="HATPase_c"/>
    <property type="match status" value="1"/>
</dbReference>
<dbReference type="Pfam" id="PF08521">
    <property type="entry name" value="2CSK_N"/>
    <property type="match status" value="1"/>
</dbReference>
<dbReference type="PROSITE" id="PS50109">
    <property type="entry name" value="HIS_KIN"/>
    <property type="match status" value="1"/>
</dbReference>